<evidence type="ECO:0000256" key="1">
    <source>
        <dbReference type="SAM" id="MobiDB-lite"/>
    </source>
</evidence>
<accession>A0A1R3HAC7</accession>
<keyword evidence="3" id="KW-1185">Reference proteome</keyword>
<dbReference type="AlphaFoldDB" id="A0A1R3HAC7"/>
<feature type="compositionally biased region" description="Polar residues" evidence="1">
    <location>
        <begin position="118"/>
        <end position="128"/>
    </location>
</feature>
<name>A0A1R3HAC7_COCAP</name>
<evidence type="ECO:0000313" key="3">
    <source>
        <dbReference type="Proteomes" id="UP000188268"/>
    </source>
</evidence>
<dbReference type="PANTHER" id="PTHR34364">
    <property type="entry name" value="WAS/WASL-INTERACTING FAMILY PROTEIN"/>
    <property type="match status" value="1"/>
</dbReference>
<evidence type="ECO:0000313" key="2">
    <source>
        <dbReference type="EMBL" id="OMO67309.1"/>
    </source>
</evidence>
<dbReference type="Gramene" id="OMO67309">
    <property type="protein sequence ID" value="OMO67309"/>
    <property type="gene ID" value="CCACVL1_20624"/>
</dbReference>
<gene>
    <name evidence="2" type="ORF">CCACVL1_20624</name>
</gene>
<dbReference type="STRING" id="210143.A0A1R3HAC7"/>
<dbReference type="PANTHER" id="PTHR34364:SF9">
    <property type="match status" value="1"/>
</dbReference>
<comment type="caution">
    <text evidence="2">The sequence shown here is derived from an EMBL/GenBank/DDBJ whole genome shotgun (WGS) entry which is preliminary data.</text>
</comment>
<protein>
    <submittedName>
        <fullName evidence="2">Uncharacterized protein</fullName>
    </submittedName>
</protein>
<dbReference type="EMBL" id="AWWV01012427">
    <property type="protein sequence ID" value="OMO67309.1"/>
    <property type="molecule type" value="Genomic_DNA"/>
</dbReference>
<feature type="region of interest" description="Disordered" evidence="1">
    <location>
        <begin position="91"/>
        <end position="128"/>
    </location>
</feature>
<organism evidence="2 3">
    <name type="scientific">Corchorus capsularis</name>
    <name type="common">Jute</name>
    <dbReference type="NCBI Taxonomy" id="210143"/>
    <lineage>
        <taxon>Eukaryota</taxon>
        <taxon>Viridiplantae</taxon>
        <taxon>Streptophyta</taxon>
        <taxon>Embryophyta</taxon>
        <taxon>Tracheophyta</taxon>
        <taxon>Spermatophyta</taxon>
        <taxon>Magnoliopsida</taxon>
        <taxon>eudicotyledons</taxon>
        <taxon>Gunneridae</taxon>
        <taxon>Pentapetalae</taxon>
        <taxon>rosids</taxon>
        <taxon>malvids</taxon>
        <taxon>Malvales</taxon>
        <taxon>Malvaceae</taxon>
        <taxon>Grewioideae</taxon>
        <taxon>Apeibeae</taxon>
        <taxon>Corchorus</taxon>
    </lineage>
</organism>
<reference evidence="2 3" key="1">
    <citation type="submission" date="2013-09" db="EMBL/GenBank/DDBJ databases">
        <title>Corchorus capsularis genome sequencing.</title>
        <authorList>
            <person name="Alam M."/>
            <person name="Haque M.S."/>
            <person name="Islam M.S."/>
            <person name="Emdad E.M."/>
            <person name="Islam M.M."/>
            <person name="Ahmed B."/>
            <person name="Halim A."/>
            <person name="Hossen Q.M.M."/>
            <person name="Hossain M.Z."/>
            <person name="Ahmed R."/>
            <person name="Khan M.M."/>
            <person name="Islam R."/>
            <person name="Rashid M.M."/>
            <person name="Khan S.A."/>
            <person name="Rahman M.S."/>
            <person name="Alam M."/>
        </authorList>
    </citation>
    <scope>NUCLEOTIDE SEQUENCE [LARGE SCALE GENOMIC DNA]</scope>
    <source>
        <strain evidence="3">cv. CVL-1</strain>
        <tissue evidence="2">Whole seedling</tissue>
    </source>
</reference>
<dbReference type="Proteomes" id="UP000188268">
    <property type="component" value="Unassembled WGS sequence"/>
</dbReference>
<sequence length="200" mass="23079">METPPYSSKEARINRFKPIWRILLISNLGLGGIICEVKELSDLPYFGIVKAFDLMAFYFSVLLFDLHKPVNVLWVTTYMFAKARKKNQSIVDNKPTKTGMDDGKSETETETETKTEADNSSPAVTSTPSYEEPLILPLPVVAQPPKVLEPIPEDQQREIFQWILEEKRKVKPKDREERKRIDEEKALLKQFIRAESLPRI</sequence>
<proteinExistence type="predicted"/>
<dbReference type="OrthoDB" id="1907935at2759"/>
<feature type="compositionally biased region" description="Basic and acidic residues" evidence="1">
    <location>
        <begin position="99"/>
        <end position="117"/>
    </location>
</feature>